<dbReference type="AlphaFoldDB" id="A0A8X6TL58"/>
<sequence length="126" mass="14068">MSKLACLEDVKGIKRDICCSSGLAGEWISGRKTRLLCPSIDLDISIKKQHSSRLSLKTLPNPSDAYGLRTMEKLNSKEMEIKDDSRSSKSSISSVSTNLFGTILEKKTTDCINYPILFENTSRYQT</sequence>
<organism evidence="1 2">
    <name type="scientific">Nephila pilipes</name>
    <name type="common">Giant wood spider</name>
    <name type="synonym">Nephila maculata</name>
    <dbReference type="NCBI Taxonomy" id="299642"/>
    <lineage>
        <taxon>Eukaryota</taxon>
        <taxon>Metazoa</taxon>
        <taxon>Ecdysozoa</taxon>
        <taxon>Arthropoda</taxon>
        <taxon>Chelicerata</taxon>
        <taxon>Arachnida</taxon>
        <taxon>Araneae</taxon>
        <taxon>Araneomorphae</taxon>
        <taxon>Entelegynae</taxon>
        <taxon>Araneoidea</taxon>
        <taxon>Nephilidae</taxon>
        <taxon>Nephila</taxon>
    </lineage>
</organism>
<accession>A0A8X6TL58</accession>
<name>A0A8X6TL58_NEPPI</name>
<protein>
    <submittedName>
        <fullName evidence="1">Uncharacterized protein</fullName>
    </submittedName>
</protein>
<evidence type="ECO:0000313" key="2">
    <source>
        <dbReference type="Proteomes" id="UP000887013"/>
    </source>
</evidence>
<gene>
    <name evidence="1" type="ORF">NPIL_365921</name>
</gene>
<dbReference type="EMBL" id="BMAW01107675">
    <property type="protein sequence ID" value="GFT30392.1"/>
    <property type="molecule type" value="Genomic_DNA"/>
</dbReference>
<evidence type="ECO:0000313" key="1">
    <source>
        <dbReference type="EMBL" id="GFT30392.1"/>
    </source>
</evidence>
<comment type="caution">
    <text evidence="1">The sequence shown here is derived from an EMBL/GenBank/DDBJ whole genome shotgun (WGS) entry which is preliminary data.</text>
</comment>
<dbReference type="Proteomes" id="UP000887013">
    <property type="component" value="Unassembled WGS sequence"/>
</dbReference>
<keyword evidence="2" id="KW-1185">Reference proteome</keyword>
<reference evidence="1" key="1">
    <citation type="submission" date="2020-08" db="EMBL/GenBank/DDBJ databases">
        <title>Multicomponent nature underlies the extraordinary mechanical properties of spider dragline silk.</title>
        <authorList>
            <person name="Kono N."/>
            <person name="Nakamura H."/>
            <person name="Mori M."/>
            <person name="Yoshida Y."/>
            <person name="Ohtoshi R."/>
            <person name="Malay A.D."/>
            <person name="Moran D.A.P."/>
            <person name="Tomita M."/>
            <person name="Numata K."/>
            <person name="Arakawa K."/>
        </authorList>
    </citation>
    <scope>NUCLEOTIDE SEQUENCE</scope>
</reference>
<proteinExistence type="predicted"/>